<evidence type="ECO:0000256" key="7">
    <source>
        <dbReference type="ARBA" id="ARBA00012312"/>
    </source>
</evidence>
<dbReference type="CDD" id="cd13220">
    <property type="entry name" value="PH-GRAM_GRAMDC"/>
    <property type="match status" value="1"/>
</dbReference>
<dbReference type="PANTHER" id="PTHR10835">
    <property type="entry name" value="SQUALENE MONOOXYGENASE"/>
    <property type="match status" value="1"/>
</dbReference>
<dbReference type="EMBL" id="VIBQ01000102">
    <property type="protein sequence ID" value="KAB8772358.1"/>
    <property type="molecule type" value="Genomic_DNA"/>
</dbReference>
<keyword evidence="25" id="KW-1185">Reference proteome</keyword>
<dbReference type="InterPro" id="IPR013698">
    <property type="entry name" value="Squalene_epoxidase"/>
</dbReference>
<feature type="transmembrane region" description="Helical" evidence="22">
    <location>
        <begin position="1715"/>
        <end position="1733"/>
    </location>
</feature>
<feature type="compositionally biased region" description="Polar residues" evidence="21">
    <location>
        <begin position="1"/>
        <end position="10"/>
    </location>
</feature>
<dbReference type="InterPro" id="IPR040125">
    <property type="entry name" value="Squalene_monox"/>
</dbReference>
<feature type="region of interest" description="Disordered" evidence="21">
    <location>
        <begin position="553"/>
        <end position="598"/>
    </location>
</feature>
<evidence type="ECO:0000256" key="22">
    <source>
        <dbReference type="SAM" id="Phobius"/>
    </source>
</evidence>
<evidence type="ECO:0000256" key="8">
    <source>
        <dbReference type="ARBA" id="ARBA00022630"/>
    </source>
</evidence>
<feature type="region of interest" description="Disordered" evidence="21">
    <location>
        <begin position="422"/>
        <end position="443"/>
    </location>
</feature>
<dbReference type="Gene3D" id="2.30.29.30">
    <property type="entry name" value="Pleckstrin-homology domain (PH domain)/Phosphotyrosine-binding domain (PTB)"/>
    <property type="match status" value="1"/>
</dbReference>
<evidence type="ECO:0000256" key="18">
    <source>
        <dbReference type="ARBA" id="ARBA00070793"/>
    </source>
</evidence>
<comment type="subcellular location">
    <subcellularLocation>
        <location evidence="3">Endoplasmic reticulum membrane</location>
        <topology evidence="3">Multi-pass membrane protein</topology>
    </subcellularLocation>
    <subcellularLocation>
        <location evidence="2">Membrane</location>
        <topology evidence="2">Single-pass membrane protein</topology>
    </subcellularLocation>
    <subcellularLocation>
        <location evidence="4">Microsome membrane</location>
    </subcellularLocation>
</comment>
<evidence type="ECO:0000256" key="21">
    <source>
        <dbReference type="SAM" id="MobiDB-lite"/>
    </source>
</evidence>
<dbReference type="PANTHER" id="PTHR10835:SF0">
    <property type="entry name" value="SQUALENE MONOOXYGENASE"/>
    <property type="match status" value="1"/>
</dbReference>
<feature type="region of interest" description="Disordered" evidence="21">
    <location>
        <begin position="1"/>
        <end position="81"/>
    </location>
</feature>
<dbReference type="PROSITE" id="PS51778">
    <property type="entry name" value="VAST"/>
    <property type="match status" value="1"/>
</dbReference>
<dbReference type="Proteomes" id="UP000327013">
    <property type="component" value="Unassembled WGS sequence"/>
</dbReference>
<feature type="region of interest" description="Disordered" evidence="21">
    <location>
        <begin position="765"/>
        <end position="863"/>
    </location>
</feature>
<name>A0A5N6L4Z7_9ROSI</name>
<feature type="compositionally biased region" description="Polar residues" evidence="21">
    <location>
        <begin position="422"/>
        <end position="438"/>
    </location>
</feature>
<feature type="compositionally biased region" description="Acidic residues" evidence="21">
    <location>
        <begin position="767"/>
        <end position="787"/>
    </location>
</feature>
<dbReference type="SMART" id="SM00568">
    <property type="entry name" value="GRAM"/>
    <property type="match status" value="1"/>
</dbReference>
<evidence type="ECO:0000313" key="24">
    <source>
        <dbReference type="EMBL" id="KAB8772358.1"/>
    </source>
</evidence>
<evidence type="ECO:0000256" key="12">
    <source>
        <dbReference type="ARBA" id="ARBA00022848"/>
    </source>
</evidence>
<feature type="compositionally biased region" description="Basic residues" evidence="21">
    <location>
        <begin position="585"/>
        <end position="594"/>
    </location>
</feature>
<dbReference type="FunFam" id="3.50.50.60:FF:000166">
    <property type="entry name" value="Squalene monooxygenase Erg1"/>
    <property type="match status" value="1"/>
</dbReference>
<dbReference type="Gene3D" id="3.50.50.60">
    <property type="entry name" value="FAD/NAD(P)-binding domain"/>
    <property type="match status" value="1"/>
</dbReference>
<evidence type="ECO:0000256" key="5">
    <source>
        <dbReference type="ARBA" id="ARBA00005018"/>
    </source>
</evidence>
<keyword evidence="13 22" id="KW-1133">Transmembrane helix</keyword>
<comment type="caution">
    <text evidence="24">The sequence shown here is derived from an EMBL/GenBank/DDBJ whole genome shotgun (WGS) entry which is preliminary data.</text>
</comment>
<feature type="region of interest" description="Disordered" evidence="21">
    <location>
        <begin position="214"/>
        <end position="277"/>
    </location>
</feature>
<feature type="compositionally biased region" description="Pro residues" evidence="21">
    <location>
        <begin position="313"/>
        <end position="325"/>
    </location>
</feature>
<feature type="region of interest" description="Disordered" evidence="21">
    <location>
        <begin position="141"/>
        <end position="175"/>
    </location>
</feature>
<comment type="catalytic activity">
    <reaction evidence="16">
        <text>squalene + reduced [NADPH--hemoprotein reductase] + O2 = (S)-2,3-epoxysqualene + oxidized [NADPH--hemoprotein reductase] + H2O + H(+)</text>
        <dbReference type="Rhea" id="RHEA:25282"/>
        <dbReference type="Rhea" id="RHEA-COMP:11964"/>
        <dbReference type="Rhea" id="RHEA-COMP:11965"/>
        <dbReference type="ChEBI" id="CHEBI:15377"/>
        <dbReference type="ChEBI" id="CHEBI:15378"/>
        <dbReference type="ChEBI" id="CHEBI:15379"/>
        <dbReference type="ChEBI" id="CHEBI:15440"/>
        <dbReference type="ChEBI" id="CHEBI:15441"/>
        <dbReference type="ChEBI" id="CHEBI:57618"/>
        <dbReference type="ChEBI" id="CHEBI:58210"/>
        <dbReference type="EC" id="1.14.14.17"/>
    </reaction>
</comment>
<keyword evidence="15 22" id="KW-0472">Membrane</keyword>
<evidence type="ECO:0000256" key="13">
    <source>
        <dbReference type="ARBA" id="ARBA00022989"/>
    </source>
</evidence>
<evidence type="ECO:0000256" key="11">
    <source>
        <dbReference type="ARBA" id="ARBA00022827"/>
    </source>
</evidence>
<accession>A0A5N6L4Z7</accession>
<dbReference type="UniPathway" id="UPA00767">
    <property type="reaction ID" value="UER00752"/>
</dbReference>
<dbReference type="OrthoDB" id="1678617at2759"/>
<keyword evidence="9 22" id="KW-0812">Transmembrane</keyword>
<evidence type="ECO:0000256" key="20">
    <source>
        <dbReference type="ARBA" id="ARBA00081105"/>
    </source>
</evidence>
<feature type="domain" description="VASt" evidence="23">
    <location>
        <begin position="860"/>
        <end position="1033"/>
    </location>
</feature>
<feature type="compositionally biased region" description="Low complexity" evidence="21">
    <location>
        <begin position="214"/>
        <end position="225"/>
    </location>
</feature>
<dbReference type="InterPro" id="IPR004182">
    <property type="entry name" value="GRAM"/>
</dbReference>
<organism evidence="24 25">
    <name type="scientific">Carpinus fangiana</name>
    <dbReference type="NCBI Taxonomy" id="176857"/>
    <lineage>
        <taxon>Eukaryota</taxon>
        <taxon>Viridiplantae</taxon>
        <taxon>Streptophyta</taxon>
        <taxon>Embryophyta</taxon>
        <taxon>Tracheophyta</taxon>
        <taxon>Spermatophyta</taxon>
        <taxon>Magnoliopsida</taxon>
        <taxon>eudicotyledons</taxon>
        <taxon>Gunneridae</taxon>
        <taxon>Pentapetalae</taxon>
        <taxon>rosids</taxon>
        <taxon>fabids</taxon>
        <taxon>Fagales</taxon>
        <taxon>Betulaceae</taxon>
        <taxon>Carpinus</taxon>
    </lineage>
</organism>
<evidence type="ECO:0000256" key="3">
    <source>
        <dbReference type="ARBA" id="ARBA00004477"/>
    </source>
</evidence>
<dbReference type="GO" id="GO:0005789">
    <property type="term" value="C:endoplasmic reticulum membrane"/>
    <property type="evidence" value="ECO:0007669"/>
    <property type="project" value="UniProtKB-SubCell"/>
</dbReference>
<dbReference type="InterPro" id="IPR031968">
    <property type="entry name" value="VASt"/>
</dbReference>
<keyword evidence="14" id="KW-0560">Oxidoreductase</keyword>
<evidence type="ECO:0000256" key="16">
    <source>
        <dbReference type="ARBA" id="ARBA00048658"/>
    </source>
</evidence>
<feature type="region of interest" description="Disordered" evidence="21">
    <location>
        <begin position="1033"/>
        <end position="1069"/>
    </location>
</feature>
<feature type="transmembrane region" description="Helical" evidence="22">
    <location>
        <begin position="1767"/>
        <end position="1787"/>
    </location>
</feature>
<feature type="compositionally biased region" description="Polar residues" evidence="21">
    <location>
        <begin position="141"/>
        <end position="161"/>
    </location>
</feature>
<evidence type="ECO:0000256" key="2">
    <source>
        <dbReference type="ARBA" id="ARBA00004167"/>
    </source>
</evidence>
<evidence type="ECO:0000256" key="15">
    <source>
        <dbReference type="ARBA" id="ARBA00023136"/>
    </source>
</evidence>
<keyword evidence="11" id="KW-0274">FAD</keyword>
<evidence type="ECO:0000256" key="14">
    <source>
        <dbReference type="ARBA" id="ARBA00023002"/>
    </source>
</evidence>
<dbReference type="EC" id="1.14.14.17" evidence="7"/>
<dbReference type="InterPro" id="IPR011993">
    <property type="entry name" value="PH-like_dom_sf"/>
</dbReference>
<gene>
    <name evidence="24" type="ORF">FH972_026648</name>
</gene>
<feature type="compositionally biased region" description="Polar residues" evidence="21">
    <location>
        <begin position="289"/>
        <end position="312"/>
    </location>
</feature>
<evidence type="ECO:0000256" key="10">
    <source>
        <dbReference type="ARBA" id="ARBA00022824"/>
    </source>
</evidence>
<evidence type="ECO:0000256" key="4">
    <source>
        <dbReference type="ARBA" id="ARBA00004524"/>
    </source>
</evidence>
<proteinExistence type="inferred from homology"/>
<evidence type="ECO:0000256" key="17">
    <source>
        <dbReference type="ARBA" id="ARBA00070252"/>
    </source>
</evidence>
<dbReference type="InterPro" id="IPR036188">
    <property type="entry name" value="FAD/NAD-bd_sf"/>
</dbReference>
<dbReference type="PRINTS" id="PR00420">
    <property type="entry name" value="RNGMNOXGNASE"/>
</dbReference>
<evidence type="ECO:0000256" key="9">
    <source>
        <dbReference type="ARBA" id="ARBA00022692"/>
    </source>
</evidence>
<comment type="pathway">
    <text evidence="5">Terpene metabolism; lanosterol biosynthesis; lanosterol from farnesyl diphosphate: step 2/3.</text>
</comment>
<feature type="region of interest" description="Disordered" evidence="21">
    <location>
        <begin position="1272"/>
        <end position="1301"/>
    </location>
</feature>
<keyword evidence="10" id="KW-0256">Endoplasmic reticulum</keyword>
<feature type="transmembrane region" description="Helical" evidence="22">
    <location>
        <begin position="1081"/>
        <end position="1104"/>
    </location>
</feature>
<feature type="region of interest" description="Disordered" evidence="21">
    <location>
        <begin position="289"/>
        <end position="395"/>
    </location>
</feature>
<keyword evidence="12" id="KW-0492">Microsome</keyword>
<keyword evidence="8" id="KW-0285">Flavoprotein</keyword>
<feature type="compositionally biased region" description="Polar residues" evidence="21">
    <location>
        <begin position="814"/>
        <end position="826"/>
    </location>
</feature>
<dbReference type="Pfam" id="PF08491">
    <property type="entry name" value="SE"/>
    <property type="match status" value="1"/>
</dbReference>
<dbReference type="Pfam" id="PF02893">
    <property type="entry name" value="GRAM"/>
    <property type="match status" value="1"/>
</dbReference>
<feature type="compositionally biased region" description="Polar residues" evidence="21">
    <location>
        <begin position="363"/>
        <end position="375"/>
    </location>
</feature>
<dbReference type="SUPFAM" id="SSF51905">
    <property type="entry name" value="FAD/NAD(P)-binding domain"/>
    <property type="match status" value="1"/>
</dbReference>
<feature type="transmembrane region" description="Helical" evidence="22">
    <location>
        <begin position="1307"/>
        <end position="1324"/>
    </location>
</feature>
<dbReference type="GO" id="GO:0004506">
    <property type="term" value="F:squalene monooxygenase activity"/>
    <property type="evidence" value="ECO:0007669"/>
    <property type="project" value="UniProtKB-EC"/>
</dbReference>
<dbReference type="GO" id="GO:0006696">
    <property type="term" value="P:ergosterol biosynthetic process"/>
    <property type="evidence" value="ECO:0007669"/>
    <property type="project" value="TreeGrafter"/>
</dbReference>
<evidence type="ECO:0000259" key="23">
    <source>
        <dbReference type="PROSITE" id="PS51778"/>
    </source>
</evidence>
<evidence type="ECO:0000256" key="19">
    <source>
        <dbReference type="ARBA" id="ARBA00080528"/>
    </source>
</evidence>
<dbReference type="Pfam" id="PF16016">
    <property type="entry name" value="VASt"/>
    <property type="match status" value="1"/>
</dbReference>
<protein>
    <recommendedName>
        <fullName evidence="18">Squalene epoxidase ERG1</fullName>
        <ecNumber evidence="7">1.14.14.17</ecNumber>
    </recommendedName>
    <alternativeName>
        <fullName evidence="17">Squalene epoxidase erg1</fullName>
    </alternativeName>
    <alternativeName>
        <fullName evidence="19 20">Squalene monooxygenase ERG1</fullName>
    </alternativeName>
</protein>
<feature type="compositionally biased region" description="Low complexity" evidence="21">
    <location>
        <begin position="30"/>
        <end position="47"/>
    </location>
</feature>
<comment type="cofactor">
    <cofactor evidence="1">
        <name>FAD</name>
        <dbReference type="ChEBI" id="CHEBI:57692"/>
    </cofactor>
</comment>
<feature type="compositionally biased region" description="Basic and acidic residues" evidence="21">
    <location>
        <begin position="53"/>
        <end position="76"/>
    </location>
</feature>
<evidence type="ECO:0000313" key="25">
    <source>
        <dbReference type="Proteomes" id="UP000327013"/>
    </source>
</evidence>
<dbReference type="GO" id="GO:0050660">
    <property type="term" value="F:flavin adenine dinucleotide binding"/>
    <property type="evidence" value="ECO:0007669"/>
    <property type="project" value="InterPro"/>
</dbReference>
<evidence type="ECO:0000256" key="6">
    <source>
        <dbReference type="ARBA" id="ARBA00008802"/>
    </source>
</evidence>
<reference evidence="24 25" key="1">
    <citation type="submission" date="2019-06" db="EMBL/GenBank/DDBJ databases">
        <title>A chromosomal-level reference genome of Carpinus fangiana (Coryloideae, Betulaceae).</title>
        <authorList>
            <person name="Yang X."/>
            <person name="Wang Z."/>
            <person name="Zhang L."/>
            <person name="Hao G."/>
            <person name="Liu J."/>
            <person name="Yang Y."/>
        </authorList>
    </citation>
    <scope>NUCLEOTIDE SEQUENCE [LARGE SCALE GENOMIC DNA]</scope>
    <source>
        <strain evidence="24">Cfa_2016G</strain>
        <tissue evidence="24">Leaf</tissue>
    </source>
</reference>
<evidence type="ECO:0000256" key="1">
    <source>
        <dbReference type="ARBA" id="ARBA00001974"/>
    </source>
</evidence>
<sequence length="1791" mass="192272">MASETNSRASSPDKGLASILRRSSKRDSRSSSQISLGSNDNAANNRRNSLRVGLDKLKDNTSRRMSSDHEPRDGESPSRLSRLIHATSRHKSRGGDQAVNNEIDNIERNSLSRRLGKGISRGIVQGDSTSLQVAGDDSKLNVNASTESFGPTKSTASSLLTEDSDPDASPLRPTLASRQSHKALLTFNSPLIATEVVPLPTDYEDTAAAPLLHSTATPLPTTTSAVDDLSSPEPPLSTKSSSDIIPARIIPPTILAESGTDNLDSTLPPSNPGTPRAAVFRKNIAQGLESGSITPQSQQSSRLTLSPTSSDYSPPPATFITPPTPTLGREPSPPTGAAQHLGPLSAKQVAKPSKDIAHRRTRSATTASSKLSNQIAPPLTPTVEESKTPGGSLITPSGSSGFFSSVFSATNNAINQLSNTFQINNSQNPRSRSGTSTSEPDKLVGAEEVILNSRAQTRDGPVQVEPAVKTLGSGNLSLSHLGISDTSQDHSPMSSQIDLSNGFAHSPSLANFSMEKEEASAAAAVDAAYTEKPGTPVVKDNLPTVRPMSISSAVNSIPGDHTPPRRDTFSETNALHRSGSVRSRFSGRKKKRSRGSSAATGSAIAAALASSSSALVNPGLGAQRTTGFAVASGKRNKDFHTLFKSVPEDDYLIEDYSAALQRDILLHGRMYVSERHICFSSNILGWQTNLVISFDEVVAMEKKSTAMIFPNAIVIQTLHAKNVFASFLSRDPTYDLLVGIWKIGHPNLKTSDNGHVLDDQAKSDVAESIDDDDESGESDFSGEDGDSQEPGSFIEATSSLGGSEPGDVPRVPSQKITKSDNSNGVTASPVKGTDGAPTSVTDYPGLSSHAPTECADQENHYDKEVQDTTIPAPLGRVYDMMFGPKSGSVMRKFLVDDQNSRELDMEDDKTGMGEQVKTFSYSYIKPLNASIGPKQTKCIVTQTLDAFDLDKAVSVTCSTQTPDVPSGNVFVTKTKYCLMWGPGNSTRFIMNCTVEWSGKSWLKGPIEKGANDGQTQYGKDIVRFFTAQVSSKVAKGPKTGGTKLKNKKRRTPTNGSEELKEGAKSASAARNSASLSPLGELLSSILTPVFGLSVLLLMMTVLWLRSGPSTKQGTPRLHGGNHASAYEELWRREENQLWDWLEDRLALDDIAPPVRTFSDRRQVLLSPELGYGETEKKNEKQMDEAIRITEESTLPQLRAYGPTYRFPVGVAWRDQQSLRHHPYISHEQVALLHTLLCSILRFPRPNNLTSRYPTAPVLSAMPLILDSPSVTPPTSLSDVCPTPPSKASAEPTDTNEQRRRQHHEADVLVIGAGVFGSALAFALGQQGRSVILLEKSLKQPDRIVGELLQPGGVAALESLGLRDCLEDIDAIRVKGYDVIYYGQGVPIPYPEDASRKGQGRPEGRSFHHGRFVQKLRERAMAAPNVSVVETTATDLVRSSYTGQVLGVQCQSGANSDFYFAPLTIVADGYASSFRKSVHPYQPTSTSKFYALELTDCPLPFPMHGHVVLGAGAPVLLYQIGTHETRVLVDVPHNTPSAATARGGIKGHLRNVVLPDLPEVVKPSFDAALQKVEAGGAGNILRSMPNSFLPSTTKANATPGFLLLGDALNMRHPLTGGGMTVALSDVVLLAELLSPLALPSLDAPERIAAQMRIFHWRRKGWSSVINILAQALYALFAADDAQLKTLQMGCFRYFQLGGQCIDGPVGLLAGIIKQPLVLIGHFFAVAIYAIYIYVVEGSRAIPGNGNASKNRGAAASSLKHIITIPLRLIASTAVFWKACVVIVPYLFAELRT</sequence>
<comment type="similarity">
    <text evidence="6">Belongs to the squalene monooxygenase family.</text>
</comment>
<feature type="compositionally biased region" description="Polar residues" evidence="21">
    <location>
        <begin position="259"/>
        <end position="268"/>
    </location>
</feature>